<name>A0AA39YQI1_9PEZI</name>
<evidence type="ECO:0000313" key="2">
    <source>
        <dbReference type="Proteomes" id="UP001174936"/>
    </source>
</evidence>
<keyword evidence="2" id="KW-1185">Reference proteome</keyword>
<protein>
    <submittedName>
        <fullName evidence="1">Uncharacterized protein</fullName>
    </submittedName>
</protein>
<evidence type="ECO:0000313" key="1">
    <source>
        <dbReference type="EMBL" id="KAK0656792.1"/>
    </source>
</evidence>
<comment type="caution">
    <text evidence="1">The sequence shown here is derived from an EMBL/GenBank/DDBJ whole genome shotgun (WGS) entry which is preliminary data.</text>
</comment>
<gene>
    <name evidence="1" type="ORF">B0T16DRAFT_400230</name>
</gene>
<dbReference type="AlphaFoldDB" id="A0AA39YQI1"/>
<accession>A0AA39YQI1</accession>
<proteinExistence type="predicted"/>
<reference evidence="1" key="1">
    <citation type="submission" date="2023-06" db="EMBL/GenBank/DDBJ databases">
        <title>Genome-scale phylogeny and comparative genomics of the fungal order Sordariales.</title>
        <authorList>
            <consortium name="Lawrence Berkeley National Laboratory"/>
            <person name="Hensen N."/>
            <person name="Bonometti L."/>
            <person name="Westerberg I."/>
            <person name="Brannstrom I.O."/>
            <person name="Guillou S."/>
            <person name="Cros-Aarteil S."/>
            <person name="Calhoun S."/>
            <person name="Haridas S."/>
            <person name="Kuo A."/>
            <person name="Mondo S."/>
            <person name="Pangilinan J."/>
            <person name="Riley R."/>
            <person name="Labutti K."/>
            <person name="Andreopoulos B."/>
            <person name="Lipzen A."/>
            <person name="Chen C."/>
            <person name="Yanf M."/>
            <person name="Daum C."/>
            <person name="Ng V."/>
            <person name="Clum A."/>
            <person name="Steindorff A."/>
            <person name="Ohm R."/>
            <person name="Martin F."/>
            <person name="Silar P."/>
            <person name="Natvig D."/>
            <person name="Lalanne C."/>
            <person name="Gautier V."/>
            <person name="Ament-Velasquez S.L."/>
            <person name="Kruys A."/>
            <person name="Hutchinson M.I."/>
            <person name="Powell A.J."/>
            <person name="Barry K."/>
            <person name="Miller A.N."/>
            <person name="Grigoriev I.V."/>
            <person name="Debuchy R."/>
            <person name="Gladieux P."/>
            <person name="Thoren M.H."/>
            <person name="Johannesson H."/>
        </authorList>
    </citation>
    <scope>NUCLEOTIDE SEQUENCE</scope>
    <source>
        <strain evidence="1">SMH2532-1</strain>
    </source>
</reference>
<dbReference type="EMBL" id="JAULSV010000001">
    <property type="protein sequence ID" value="KAK0656792.1"/>
    <property type="molecule type" value="Genomic_DNA"/>
</dbReference>
<organism evidence="1 2">
    <name type="scientific">Cercophora newfieldiana</name>
    <dbReference type="NCBI Taxonomy" id="92897"/>
    <lineage>
        <taxon>Eukaryota</taxon>
        <taxon>Fungi</taxon>
        <taxon>Dikarya</taxon>
        <taxon>Ascomycota</taxon>
        <taxon>Pezizomycotina</taxon>
        <taxon>Sordariomycetes</taxon>
        <taxon>Sordariomycetidae</taxon>
        <taxon>Sordariales</taxon>
        <taxon>Lasiosphaeriaceae</taxon>
        <taxon>Cercophora</taxon>
    </lineage>
</organism>
<sequence>MTFLATVKWDVLESISSRLRNGVPCDFSEKYSIGHFNMVRRIAFADGISWIARLRLPQLKAGFGDREVLDVASILKVEIAGMKFLKAKISLPVPEVHSYSVDPTNDVGAPYILVVKYRT</sequence>
<dbReference type="Proteomes" id="UP001174936">
    <property type="component" value="Unassembled WGS sequence"/>
</dbReference>